<evidence type="ECO:0000313" key="16">
    <source>
        <dbReference type="EMBL" id="CAK9015714.1"/>
    </source>
</evidence>
<evidence type="ECO:0000256" key="7">
    <source>
        <dbReference type="ARBA" id="ARBA00023145"/>
    </source>
</evidence>
<dbReference type="InterPro" id="IPR036322">
    <property type="entry name" value="WD40_repeat_dom_sf"/>
</dbReference>
<evidence type="ECO:0000256" key="9">
    <source>
        <dbReference type="ARBA" id="ARBA00023270"/>
    </source>
</evidence>
<dbReference type="InterPro" id="IPR003826">
    <property type="entry name" value="AdoMetDC_fam_prok"/>
</dbReference>
<dbReference type="SUPFAM" id="SSF53335">
    <property type="entry name" value="S-adenosyl-L-methionine-dependent methyltransferases"/>
    <property type="match status" value="2"/>
</dbReference>
<evidence type="ECO:0000259" key="15">
    <source>
        <dbReference type="PROSITE" id="PS51006"/>
    </source>
</evidence>
<feature type="repeat" description="WD" evidence="11">
    <location>
        <begin position="1609"/>
        <end position="1643"/>
    </location>
</feature>
<dbReference type="HAMAP" id="MF_00198">
    <property type="entry name" value="Spermidine_synth"/>
    <property type="match status" value="2"/>
</dbReference>
<evidence type="ECO:0000256" key="3">
    <source>
        <dbReference type="ARBA" id="ARBA00022679"/>
    </source>
</evidence>
<comment type="caution">
    <text evidence="12">Lacks conserved residue(s) required for the propagation of feature annotation.</text>
</comment>
<evidence type="ECO:0000256" key="5">
    <source>
        <dbReference type="ARBA" id="ARBA00022813"/>
    </source>
</evidence>
<dbReference type="Gene3D" id="3.40.50.150">
    <property type="entry name" value="Vaccinia Virus protein VP39"/>
    <property type="match status" value="2"/>
</dbReference>
<evidence type="ECO:0000256" key="4">
    <source>
        <dbReference type="ARBA" id="ARBA00022793"/>
    </source>
</evidence>
<evidence type="ECO:0000256" key="8">
    <source>
        <dbReference type="ARBA" id="ARBA00023239"/>
    </source>
</evidence>
<dbReference type="Gene3D" id="3.60.90.10">
    <property type="entry name" value="S-adenosylmethionine decarboxylase"/>
    <property type="match status" value="1"/>
</dbReference>
<comment type="caution">
    <text evidence="16">The sequence shown here is derived from an EMBL/GenBank/DDBJ whole genome shotgun (WGS) entry which is preliminary data.</text>
</comment>
<feature type="signal peptide" evidence="14">
    <location>
        <begin position="1"/>
        <end position="17"/>
    </location>
</feature>
<dbReference type="Proteomes" id="UP001642464">
    <property type="component" value="Unassembled WGS sequence"/>
</dbReference>
<keyword evidence="8" id="KW-0456">Lyase</keyword>
<dbReference type="InterPro" id="IPR001680">
    <property type="entry name" value="WD40_rpt"/>
</dbReference>
<evidence type="ECO:0000256" key="12">
    <source>
        <dbReference type="PROSITE-ProRule" id="PRU00354"/>
    </source>
</evidence>
<reference evidence="16 17" key="1">
    <citation type="submission" date="2024-02" db="EMBL/GenBank/DDBJ databases">
        <authorList>
            <person name="Chen Y."/>
            <person name="Shah S."/>
            <person name="Dougan E. K."/>
            <person name="Thang M."/>
            <person name="Chan C."/>
        </authorList>
    </citation>
    <scope>NUCLEOTIDE SEQUENCE [LARGE SCALE GENOMIC DNA]</scope>
</reference>
<dbReference type="Pfam" id="PF02675">
    <property type="entry name" value="AdoMet_dc"/>
    <property type="match status" value="1"/>
</dbReference>
<protein>
    <submittedName>
        <fullName evidence="16">Polyamine aminopropyltransferase (Putrescine aminopropyltransferase) (PAPT) (Spermidine synthase) (SPDS) (SPDSY)</fullName>
    </submittedName>
</protein>
<feature type="domain" description="PABS" evidence="15">
    <location>
        <begin position="709"/>
        <end position="948"/>
    </location>
</feature>
<name>A0ABP0JNQ0_9DINO</name>
<dbReference type="InterPro" id="IPR016067">
    <property type="entry name" value="S-AdoMet_deCO2ase_core"/>
</dbReference>
<dbReference type="InterPro" id="IPR029063">
    <property type="entry name" value="SAM-dependent_MTases_sf"/>
</dbReference>
<dbReference type="Gene3D" id="2.130.10.10">
    <property type="entry name" value="YVTN repeat-like/Quinoprotein amine dehydrogenase"/>
    <property type="match status" value="2"/>
</dbReference>
<feature type="active site" description="Proton acceptor" evidence="12">
    <location>
        <position position="872"/>
    </location>
</feature>
<feature type="region of interest" description="Disordered" evidence="13">
    <location>
        <begin position="521"/>
        <end position="551"/>
    </location>
</feature>
<keyword evidence="9" id="KW-0704">Schiff base</keyword>
<dbReference type="InterPro" id="IPR030374">
    <property type="entry name" value="PABS"/>
</dbReference>
<gene>
    <name evidence="16" type="ORF">SCF082_LOCUS12886</name>
</gene>
<dbReference type="EMBL" id="CAXAMM010007891">
    <property type="protein sequence ID" value="CAK9015714.1"/>
    <property type="molecule type" value="Genomic_DNA"/>
</dbReference>
<keyword evidence="3 12" id="KW-0808">Transferase</keyword>
<evidence type="ECO:0000256" key="14">
    <source>
        <dbReference type="SAM" id="SignalP"/>
    </source>
</evidence>
<accession>A0ABP0JNQ0</accession>
<dbReference type="PANTHER" id="PTHR11558">
    <property type="entry name" value="SPERMIDINE/SPERMINE SYNTHASE"/>
    <property type="match status" value="1"/>
</dbReference>
<keyword evidence="17" id="KW-1185">Reference proteome</keyword>
<keyword evidence="10" id="KW-0670">Pyruvate</keyword>
<dbReference type="Pfam" id="PF01564">
    <property type="entry name" value="Spermine_synth"/>
    <property type="match status" value="2"/>
</dbReference>
<keyword evidence="11" id="KW-0853">WD repeat</keyword>
<keyword evidence="6 12" id="KW-0620">Polyamine biosynthesis</keyword>
<feature type="compositionally biased region" description="Basic and acidic residues" evidence="13">
    <location>
        <begin position="536"/>
        <end position="545"/>
    </location>
</feature>
<feature type="chain" id="PRO_5046020124" evidence="14">
    <location>
        <begin position="18"/>
        <end position="1662"/>
    </location>
</feature>
<evidence type="ECO:0000313" key="17">
    <source>
        <dbReference type="Proteomes" id="UP001642464"/>
    </source>
</evidence>
<feature type="domain" description="PABS" evidence="15">
    <location>
        <begin position="994"/>
        <end position="1244"/>
    </location>
</feature>
<sequence>MLWTTFLFSLLLHSTATFNSWPVPPETTEEQRAVLQRAIQKAKQASEEATPKVLDFFNSDGFRKMLQDCCPAVAQLSSEELLRRYRAEAQVAELAHALPARDQDIFADVTIQELAQMAWFPNEFQVALMHHSNLSQGASPINDMAQKEIFGCKAFAGAVPTWSEVSNRLIYIAHNMQRLDTGSEPFFGDFTVVFNSSRMKDSVLIAPYDTGLYTMVCLGAPLPSHLNKSDLPPLNCSAWPRDLPVGTLEYLDHLILPNLRVPVNKSSGNETVLQVARNLYTRSSMSEIGYEDMPSLQFVDMDGYLESDIMANPRLPSSVKLGIGNFPTLFGTPYGRDVQHMARAFQWPLFWAFGAGMVKTPQHLHPGEFYQMNRRIADPSNIPLTTNASLHGAEAAAAVASFEALWNEAAQVRQSRNATAEAKPKSFKSPAPQQAHAAPEREDGLEVDWSTRRALTGDLYHEVRLWNLEEGRCVHRMPGHGDMIRGVAVDWSKDLAVTHDAAGVWICWDLQSGEQMYQRLAHQGRSQGAPRPGRSLHTEEERLHSPDGGGAERMAYMLDASSVHTRDDQGVVLHDPDRLLERSSSTDQDEIIQLLKSFKLKMSSPHLGHWAVHAGLALVDATSSRRGELLSSRAQSFAKHMGFFDRRTLNVLVVMSAELGVELAGSLFDPSIGEKYFQESTDWLAAEVLCKTKLRAGRFAQAAQAAFDGILKVLTGSTELITSQSHFKQKELAKWKSSFQVGEIWLNMCGDRLCRELVLGDIRQLSEGFERYYHEAMTLPALNLLGEAKKRRVLILGGGDGGIATCALQFSTVEQVVNIDIDAMVTQHAKKWFPQVAAGFNDPRCEAMHTDAFAWVDRHSSSEAKFDLVVIDFTDEPLDGAWSEKFFAQLRGLLTTDGIVVQNAGTIANPQDLHKLFGLHALVFGSTFPMHALIPDYLGPYILVLSSADPKLQPLQADWGFWESQQVATQYYDGPAQHMALFNAIPTDVAQLLGLPLTSEHPTRVTLPLGPLGSSTSRKEKVLFKQKSTEGNLVKVTKETTESLYQEWDAILSSDSWHRDECLILPALSILGSPRSVLVLGGGTGALATLALRWPSVEKLRVVEVDELVVQAVQTYFPQQAKALSDPRTQLIMDNAFSWILKTEEQFDIVILSVFDQPWLPPRRTTRIPQLRGFYQRLQALTTPKGIFVQEAGSIAMPERFGATLDLHRQVFAQSWPLAMSSSASSPQPTAPGDEFDGLYFRPPRLLLLSTNDPQLDPARVSMQHWQGFADSGAPTTYYHPHLHRALFVLPLELQRRFEAFPPWHPEPSNDFLIEAFMMQAHGCSADSLNNVTTAGTLMKNIADLAELTALGGVEHKFEPQGLTALLLVFESHLSIHTWPEFEYAALDVVSCKDIPPRARKAIEQEVSHTLGCHSVVSHFSLRGTSQRGAFQCPACSLRPGLTEIQKGIARTQKNCKVTMGGDAIKTWVKGQELWSHSLHGISSLEHLVDCGLEADWDTDRLAACWSMAVHLWNLATGQLLWVFRHHLDDISGFCVNWEKQQSASWGEDGLLLLWDLETGKLLEKMPHQQAITETTCHWEGSLRCLSSSESVLWLWQDEGAGHRVGHMLTGHRDHICKAEACWDQDRALSWSDDATLRLWDLRLCNACCSCRVTWAPCGARM</sequence>
<evidence type="ECO:0000256" key="6">
    <source>
        <dbReference type="ARBA" id="ARBA00023115"/>
    </source>
</evidence>
<dbReference type="InterPro" id="IPR001045">
    <property type="entry name" value="Spermi_synthase"/>
</dbReference>
<dbReference type="PROSITE" id="PS51006">
    <property type="entry name" value="PABS_2"/>
    <property type="match status" value="2"/>
</dbReference>
<organism evidence="16 17">
    <name type="scientific">Durusdinium trenchii</name>
    <dbReference type="NCBI Taxonomy" id="1381693"/>
    <lineage>
        <taxon>Eukaryota</taxon>
        <taxon>Sar</taxon>
        <taxon>Alveolata</taxon>
        <taxon>Dinophyceae</taxon>
        <taxon>Suessiales</taxon>
        <taxon>Symbiodiniaceae</taxon>
        <taxon>Durusdinium</taxon>
    </lineage>
</organism>
<evidence type="ECO:0000256" key="11">
    <source>
        <dbReference type="PROSITE-ProRule" id="PRU00221"/>
    </source>
</evidence>
<comment type="similarity">
    <text evidence="2">Belongs to the spermidine/spermine synthase family.</text>
</comment>
<dbReference type="InterPro" id="IPR015943">
    <property type="entry name" value="WD40/YVTN_repeat-like_dom_sf"/>
</dbReference>
<feature type="region of interest" description="Disordered" evidence="13">
    <location>
        <begin position="415"/>
        <end position="445"/>
    </location>
</feature>
<evidence type="ECO:0000256" key="2">
    <source>
        <dbReference type="ARBA" id="ARBA00007867"/>
    </source>
</evidence>
<dbReference type="SMART" id="SM00320">
    <property type="entry name" value="WD40"/>
    <property type="match status" value="4"/>
</dbReference>
<evidence type="ECO:0000256" key="13">
    <source>
        <dbReference type="SAM" id="MobiDB-lite"/>
    </source>
</evidence>
<keyword evidence="7" id="KW-0865">Zymogen</keyword>
<dbReference type="SUPFAM" id="SSF56276">
    <property type="entry name" value="S-adenosylmethionine decarboxylase"/>
    <property type="match status" value="1"/>
</dbReference>
<evidence type="ECO:0000256" key="1">
    <source>
        <dbReference type="ARBA" id="ARBA00001928"/>
    </source>
</evidence>
<keyword evidence="4" id="KW-0210">Decarboxylase</keyword>
<proteinExistence type="inferred from homology"/>
<keyword evidence="5" id="KW-0068">Autocatalytic cleavage</keyword>
<dbReference type="SUPFAM" id="SSF50978">
    <property type="entry name" value="WD40 repeat-like"/>
    <property type="match status" value="2"/>
</dbReference>
<evidence type="ECO:0000256" key="10">
    <source>
        <dbReference type="ARBA" id="ARBA00023317"/>
    </source>
</evidence>
<dbReference type="PROSITE" id="PS50082">
    <property type="entry name" value="WD_REPEATS_2"/>
    <property type="match status" value="1"/>
</dbReference>
<keyword evidence="14" id="KW-0732">Signal</keyword>
<comment type="cofactor">
    <cofactor evidence="1">
        <name>pyruvate</name>
        <dbReference type="ChEBI" id="CHEBI:15361"/>
    </cofactor>
</comment>
<dbReference type="CDD" id="cd02440">
    <property type="entry name" value="AdoMet_MTases"/>
    <property type="match status" value="2"/>
</dbReference>
<dbReference type="PANTHER" id="PTHR11558:SF11">
    <property type="entry name" value="SPERMIDINE SYNTHASE"/>
    <property type="match status" value="1"/>
</dbReference>